<accession>A0A1S1YX05</accession>
<dbReference type="GO" id="GO:0005829">
    <property type="term" value="C:cytosol"/>
    <property type="evidence" value="ECO:0007669"/>
    <property type="project" value="TreeGrafter"/>
</dbReference>
<dbReference type="InterPro" id="IPR002376">
    <property type="entry name" value="Formyl_transf_N"/>
</dbReference>
<dbReference type="Pfam" id="PF02911">
    <property type="entry name" value="Formyl_trans_C"/>
    <property type="match status" value="1"/>
</dbReference>
<dbReference type="AlphaFoldDB" id="A0A1S1YX05"/>
<dbReference type="SUPFAM" id="SSF50486">
    <property type="entry name" value="FMT C-terminal domain-like"/>
    <property type="match status" value="1"/>
</dbReference>
<dbReference type="EMBL" id="JRYR02000001">
    <property type="protein sequence ID" value="OHX65552.1"/>
    <property type="molecule type" value="Genomic_DNA"/>
</dbReference>
<evidence type="ECO:0000313" key="3">
    <source>
        <dbReference type="EMBL" id="OHX65552.1"/>
    </source>
</evidence>
<evidence type="ECO:0000313" key="4">
    <source>
        <dbReference type="Proteomes" id="UP000179797"/>
    </source>
</evidence>
<dbReference type="Proteomes" id="UP000179797">
    <property type="component" value="Unassembled WGS sequence"/>
</dbReference>
<dbReference type="SUPFAM" id="SSF53328">
    <property type="entry name" value="Formyltransferase"/>
    <property type="match status" value="1"/>
</dbReference>
<feature type="domain" description="Formyl transferase N-terminal" evidence="1">
    <location>
        <begin position="85"/>
        <end position="140"/>
    </location>
</feature>
<proteinExistence type="predicted"/>
<dbReference type="PANTHER" id="PTHR11138">
    <property type="entry name" value="METHIONYL-TRNA FORMYLTRANSFERASE"/>
    <property type="match status" value="1"/>
</dbReference>
<organism evidence="3 4">
    <name type="scientific">Flammeovirga pacifica</name>
    <dbReference type="NCBI Taxonomy" id="915059"/>
    <lineage>
        <taxon>Bacteria</taxon>
        <taxon>Pseudomonadati</taxon>
        <taxon>Bacteroidota</taxon>
        <taxon>Cytophagia</taxon>
        <taxon>Cytophagales</taxon>
        <taxon>Flammeovirgaceae</taxon>
        <taxon>Flammeovirga</taxon>
    </lineage>
</organism>
<name>A0A1S1YX05_FLAPC</name>
<evidence type="ECO:0000259" key="1">
    <source>
        <dbReference type="Pfam" id="PF00551"/>
    </source>
</evidence>
<dbReference type="GO" id="GO:0004479">
    <property type="term" value="F:methionyl-tRNA formyltransferase activity"/>
    <property type="evidence" value="ECO:0007669"/>
    <property type="project" value="TreeGrafter"/>
</dbReference>
<gene>
    <name evidence="3" type="ORF">NH26_03910</name>
</gene>
<evidence type="ECO:0000259" key="2">
    <source>
        <dbReference type="Pfam" id="PF02911"/>
    </source>
</evidence>
<evidence type="ECO:0008006" key="5">
    <source>
        <dbReference type="Google" id="ProtNLM"/>
    </source>
</evidence>
<dbReference type="Gene3D" id="3.40.50.12230">
    <property type="match status" value="1"/>
</dbReference>
<dbReference type="Pfam" id="PF00551">
    <property type="entry name" value="Formyl_trans_N"/>
    <property type="match status" value="1"/>
</dbReference>
<protein>
    <recommendedName>
        <fullName evidence="5">Methionyl-tRNA formyltransferase</fullName>
    </recommendedName>
</protein>
<comment type="caution">
    <text evidence="3">The sequence shown here is derived from an EMBL/GenBank/DDBJ whole genome shotgun (WGS) entry which is preliminary data.</text>
</comment>
<dbReference type="InterPro" id="IPR036477">
    <property type="entry name" value="Formyl_transf_N_sf"/>
</dbReference>
<feature type="domain" description="Formyl transferase C-terminal" evidence="2">
    <location>
        <begin position="191"/>
        <end position="279"/>
    </location>
</feature>
<dbReference type="PANTHER" id="PTHR11138:SF5">
    <property type="entry name" value="METHIONYL-TRNA FORMYLTRANSFERASE, MITOCHONDRIAL"/>
    <property type="match status" value="1"/>
</dbReference>
<keyword evidence="4" id="KW-1185">Reference proteome</keyword>
<sequence length="290" mass="33599">MTQTNKIDLYLMTQKGYNTLVYISEKYLDIIGIIIIGTDKKIKNDFSSEIIEHCKIYNIKYTLDKNYSSENLSIAISWRWLINTNDLIVLHDSLLPKYRGFSPLVNMLINGEERIGVTAIFANDEFDKGDIIYQASTDINYPIKIQEAINEISKCYNNTIEYIFLEKLNNRIIFGKPQIEKDATYSLWRNEDDYFIDWNNSAKKIKRTIDALGSPFDGAKTFLSNNIVTIKEAEVIEDVKIENRDNGKVLFKKGTFPVVVCNEGLLMIKSIIDSDKNELLPLKQFRIRFK</sequence>
<dbReference type="InterPro" id="IPR005793">
    <property type="entry name" value="Formyl_trans_C"/>
</dbReference>
<reference evidence="3 4" key="1">
    <citation type="journal article" date="2012" name="Int. J. Syst. Evol. Microbiol.">
        <title>Flammeovirga pacifica sp. nov., isolated from deep-sea sediment.</title>
        <authorList>
            <person name="Xu H."/>
            <person name="Fu Y."/>
            <person name="Yang N."/>
            <person name="Ding Z."/>
            <person name="Lai Q."/>
            <person name="Zeng R."/>
        </authorList>
    </citation>
    <scope>NUCLEOTIDE SEQUENCE [LARGE SCALE GENOMIC DNA]</scope>
    <source>
        <strain evidence="4">DSM 24597 / LMG 26175 / WPAGA1</strain>
    </source>
</reference>
<dbReference type="STRING" id="915059.NH26_03910"/>
<dbReference type="InterPro" id="IPR011034">
    <property type="entry name" value="Formyl_transferase-like_C_sf"/>
</dbReference>